<gene>
    <name evidence="2" type="ORF">STENOSP10_12330</name>
</gene>
<dbReference type="PANTHER" id="PTHR41773">
    <property type="entry name" value="GTP PYROPHOSPHATASE-RELATED"/>
    <property type="match status" value="1"/>
</dbReference>
<dbReference type="CDD" id="cd05399">
    <property type="entry name" value="NT_Rel-Spo_like"/>
    <property type="match status" value="1"/>
</dbReference>
<dbReference type="RefSeq" id="WP_338167611.1">
    <property type="nucleotide sequence ID" value="NZ_BTRJ01000009.1"/>
</dbReference>
<dbReference type="EMBL" id="BTRJ01000009">
    <property type="protein sequence ID" value="GMR27014.1"/>
    <property type="molecule type" value="Genomic_DNA"/>
</dbReference>
<evidence type="ECO:0000313" key="2">
    <source>
        <dbReference type="EMBL" id="GMR27014.1"/>
    </source>
</evidence>
<name>A0ABQ6QA57_9GAMM</name>
<dbReference type="InterPro" id="IPR043519">
    <property type="entry name" value="NT_sf"/>
</dbReference>
<reference evidence="3" key="1">
    <citation type="submission" date="2023-07" db="EMBL/GenBank/DDBJ databases">
        <title>Genome sequence of Stenotrophomonas sp. Alg010 isolated from Sargassum waste.</title>
        <authorList>
            <person name="Mohapatra"/>
            <person name="B.R."/>
        </authorList>
    </citation>
    <scope>NUCLEOTIDE SEQUENCE [LARGE SCALE GENOMIC DNA]</scope>
    <source>
        <strain evidence="3">Alg010</strain>
    </source>
</reference>
<comment type="caution">
    <text evidence="2">The sequence shown here is derived from an EMBL/GenBank/DDBJ whole genome shotgun (WGS) entry which is preliminary data.</text>
</comment>
<keyword evidence="3" id="KW-1185">Reference proteome</keyword>
<dbReference type="SMART" id="SM00954">
    <property type="entry name" value="RelA_SpoT"/>
    <property type="match status" value="1"/>
</dbReference>
<dbReference type="PANTHER" id="PTHR41773:SF1">
    <property type="entry name" value="RELA_SPOT DOMAIN-CONTAINING PROTEIN"/>
    <property type="match status" value="1"/>
</dbReference>
<dbReference type="InterPro" id="IPR007685">
    <property type="entry name" value="RelA_SpoT"/>
</dbReference>
<dbReference type="SUPFAM" id="SSF81301">
    <property type="entry name" value="Nucleotidyltransferase"/>
    <property type="match status" value="1"/>
</dbReference>
<dbReference type="Proteomes" id="UP001306668">
    <property type="component" value="Unassembled WGS sequence"/>
</dbReference>
<protein>
    <submittedName>
        <fullName evidence="2">RelA/SpoT domain-containing protein</fullName>
    </submittedName>
</protein>
<evidence type="ECO:0000259" key="1">
    <source>
        <dbReference type="SMART" id="SM00954"/>
    </source>
</evidence>
<organism evidence="2 3">
    <name type="scientific">Stenotrophomonas sepilia</name>
    <dbReference type="NCBI Taxonomy" id="2860290"/>
    <lineage>
        <taxon>Bacteria</taxon>
        <taxon>Pseudomonadati</taxon>
        <taxon>Pseudomonadota</taxon>
        <taxon>Gammaproteobacteria</taxon>
        <taxon>Lysobacterales</taxon>
        <taxon>Lysobacteraceae</taxon>
        <taxon>Stenotrophomonas</taxon>
        <taxon>Stenotrophomonas maltophilia group</taxon>
    </lineage>
</organism>
<dbReference type="Gene3D" id="3.30.460.10">
    <property type="entry name" value="Beta Polymerase, domain 2"/>
    <property type="match status" value="1"/>
</dbReference>
<feature type="domain" description="RelA/SpoT" evidence="1">
    <location>
        <begin position="50"/>
        <end position="190"/>
    </location>
</feature>
<proteinExistence type="predicted"/>
<accession>A0ABQ6QA57</accession>
<sequence length="229" mass="26287">MNEGAHNDLLALFDRRKHELTTFMNNVASFIGGHPDLTQPGAEIVHSFKARLKDREHLRDKIVRKIAAGRNINVENLFTQITDLAGVRIMHIFQEHFAQIDSVIRARVEEGDWVLSERAKAYTWDPEAANYFRNFDLVVEEKPTAYTSVHYLVRPRADSPICCEVQVRTLFEEIWGEVDHQINYPQPTDSLACKEQLKVLSKIVGAGSRLLDSLHRVRNDELERAAREA</sequence>
<dbReference type="Pfam" id="PF04607">
    <property type="entry name" value="RelA_SpoT"/>
    <property type="match status" value="1"/>
</dbReference>
<evidence type="ECO:0000313" key="3">
    <source>
        <dbReference type="Proteomes" id="UP001306668"/>
    </source>
</evidence>